<feature type="transmembrane region" description="Helical" evidence="6">
    <location>
        <begin position="385"/>
        <end position="406"/>
    </location>
</feature>
<feature type="transmembrane region" description="Helical" evidence="6">
    <location>
        <begin position="12"/>
        <end position="30"/>
    </location>
</feature>
<comment type="subcellular location">
    <subcellularLocation>
        <location evidence="1">Cell membrane</location>
        <topology evidence="1">Multi-pass membrane protein</topology>
    </subcellularLocation>
</comment>
<evidence type="ECO:0000256" key="2">
    <source>
        <dbReference type="ARBA" id="ARBA00022475"/>
    </source>
</evidence>
<evidence type="ECO:0000256" key="5">
    <source>
        <dbReference type="ARBA" id="ARBA00023136"/>
    </source>
</evidence>
<feature type="transmembrane region" description="Helical" evidence="6">
    <location>
        <begin position="42"/>
        <end position="66"/>
    </location>
</feature>
<dbReference type="InterPro" id="IPR050833">
    <property type="entry name" value="Poly_Biosynth_Transport"/>
</dbReference>
<evidence type="ECO:0000313" key="8">
    <source>
        <dbReference type="Proteomes" id="UP000638014"/>
    </source>
</evidence>
<organism evidence="7 8">
    <name type="scientific">Neiella litorisoli</name>
    <dbReference type="NCBI Taxonomy" id="2771431"/>
    <lineage>
        <taxon>Bacteria</taxon>
        <taxon>Pseudomonadati</taxon>
        <taxon>Pseudomonadota</taxon>
        <taxon>Gammaproteobacteria</taxon>
        <taxon>Alteromonadales</taxon>
        <taxon>Echinimonadaceae</taxon>
        <taxon>Neiella</taxon>
    </lineage>
</organism>
<evidence type="ECO:0000313" key="7">
    <source>
        <dbReference type="EMBL" id="MBD1390513.1"/>
    </source>
</evidence>
<evidence type="ECO:0000256" key="6">
    <source>
        <dbReference type="SAM" id="Phobius"/>
    </source>
</evidence>
<sequence length="422" mass="47083">MSGGIKSDSAFSLIANTSLALSNWALLIILSKTFSAEQLGQVVLSLSICAPIFLLISLNLRTLLVVDVTWDYSLSTYWQARMLVGGAAVVIAYCLFRLAPSAIEPIYFLIILLYKYIDSLSEFIHAYYRRTSYFKLSAVIVSLKSIFSISLLLLGGFSSFELNYVLTIWLLNAITFTGLEYILFKKLIAKHDSESLPINILATKSVKAIFGLFVRYRTLAVSAVISALFFNVPNYFLASHISIESAGYFATLSYFMVAGAIVINSISQSCSPRLARFFVNDKRAEFTQLVRLMCLSGLVIGASAIIFSWLFGSWLLRFVYNESIADYHLELVIIMAAAALRYCYIFIGTAMSSMKEFRLQTRIYTAGIITLTLSCFLLVPTLNLLGASLAMLIAVSVEMICYFVLINRTVISCFEKREKSCQ</sequence>
<keyword evidence="4 6" id="KW-1133">Transmembrane helix</keyword>
<dbReference type="EMBL" id="JACXAF010000018">
    <property type="protein sequence ID" value="MBD1390513.1"/>
    <property type="molecule type" value="Genomic_DNA"/>
</dbReference>
<evidence type="ECO:0000256" key="4">
    <source>
        <dbReference type="ARBA" id="ARBA00022989"/>
    </source>
</evidence>
<dbReference type="PANTHER" id="PTHR30250:SF11">
    <property type="entry name" value="O-ANTIGEN TRANSPORTER-RELATED"/>
    <property type="match status" value="1"/>
</dbReference>
<keyword evidence="8" id="KW-1185">Reference proteome</keyword>
<dbReference type="AlphaFoldDB" id="A0A8J6UJE8"/>
<keyword evidence="5 6" id="KW-0472">Membrane</keyword>
<feature type="transmembrane region" description="Helical" evidence="6">
    <location>
        <begin position="363"/>
        <end position="379"/>
    </location>
</feature>
<keyword evidence="3 6" id="KW-0812">Transmembrane</keyword>
<dbReference type="PANTHER" id="PTHR30250">
    <property type="entry name" value="PST FAMILY PREDICTED COLANIC ACID TRANSPORTER"/>
    <property type="match status" value="1"/>
</dbReference>
<reference evidence="7" key="1">
    <citation type="submission" date="2020-09" db="EMBL/GenBank/DDBJ databases">
        <title>A novel bacterium of genus Neiella, isolated from South China Sea.</title>
        <authorList>
            <person name="Huang H."/>
            <person name="Mo K."/>
            <person name="Hu Y."/>
        </authorList>
    </citation>
    <scope>NUCLEOTIDE SEQUENCE</scope>
    <source>
        <strain evidence="7">HB171785</strain>
    </source>
</reference>
<keyword evidence="2" id="KW-1003">Cell membrane</keyword>
<feature type="transmembrane region" description="Helical" evidence="6">
    <location>
        <begin position="288"/>
        <end position="311"/>
    </location>
</feature>
<feature type="transmembrane region" description="Helical" evidence="6">
    <location>
        <begin position="214"/>
        <end position="236"/>
    </location>
</feature>
<accession>A0A8J6UJE8</accession>
<feature type="transmembrane region" description="Helical" evidence="6">
    <location>
        <begin position="136"/>
        <end position="158"/>
    </location>
</feature>
<dbReference type="GO" id="GO:0005886">
    <property type="term" value="C:plasma membrane"/>
    <property type="evidence" value="ECO:0007669"/>
    <property type="project" value="UniProtKB-SubCell"/>
</dbReference>
<dbReference type="Proteomes" id="UP000638014">
    <property type="component" value="Unassembled WGS sequence"/>
</dbReference>
<feature type="transmembrane region" description="Helical" evidence="6">
    <location>
        <begin position="248"/>
        <end position="267"/>
    </location>
</feature>
<name>A0A8J6UJE8_9GAMM</name>
<protein>
    <recommendedName>
        <fullName evidence="9">Oligosaccharide flippase family protein</fullName>
    </recommendedName>
</protein>
<proteinExistence type="predicted"/>
<gene>
    <name evidence="7" type="ORF">IC617_13820</name>
</gene>
<feature type="transmembrane region" description="Helical" evidence="6">
    <location>
        <begin position="331"/>
        <end position="351"/>
    </location>
</feature>
<feature type="transmembrane region" description="Helical" evidence="6">
    <location>
        <begin position="164"/>
        <end position="184"/>
    </location>
</feature>
<feature type="transmembrane region" description="Helical" evidence="6">
    <location>
        <begin position="78"/>
        <end position="99"/>
    </location>
</feature>
<evidence type="ECO:0008006" key="9">
    <source>
        <dbReference type="Google" id="ProtNLM"/>
    </source>
</evidence>
<evidence type="ECO:0000256" key="3">
    <source>
        <dbReference type="ARBA" id="ARBA00022692"/>
    </source>
</evidence>
<comment type="caution">
    <text evidence="7">The sequence shown here is derived from an EMBL/GenBank/DDBJ whole genome shotgun (WGS) entry which is preliminary data.</text>
</comment>
<dbReference type="RefSeq" id="WP_191145576.1">
    <property type="nucleotide sequence ID" value="NZ_JACXAF010000018.1"/>
</dbReference>
<evidence type="ECO:0000256" key="1">
    <source>
        <dbReference type="ARBA" id="ARBA00004651"/>
    </source>
</evidence>